<dbReference type="PANTHER" id="PTHR13355:SF15">
    <property type="entry name" value="GCN5-RELATED N-ACETYLTRANSFERASE 3, CHLOROPLASTIC"/>
    <property type="match status" value="1"/>
</dbReference>
<organism evidence="1 2">
    <name type="scientific">Kingdonia uniflora</name>
    <dbReference type="NCBI Taxonomy" id="39325"/>
    <lineage>
        <taxon>Eukaryota</taxon>
        <taxon>Viridiplantae</taxon>
        <taxon>Streptophyta</taxon>
        <taxon>Embryophyta</taxon>
        <taxon>Tracheophyta</taxon>
        <taxon>Spermatophyta</taxon>
        <taxon>Magnoliopsida</taxon>
        <taxon>Ranunculales</taxon>
        <taxon>Circaeasteraceae</taxon>
        <taxon>Kingdonia</taxon>
    </lineage>
</organism>
<evidence type="ECO:0000313" key="1">
    <source>
        <dbReference type="EMBL" id="KAF6138918.1"/>
    </source>
</evidence>
<gene>
    <name evidence="1" type="ORF">GIB67_025647</name>
</gene>
<evidence type="ECO:0008006" key="3">
    <source>
        <dbReference type="Google" id="ProtNLM"/>
    </source>
</evidence>
<dbReference type="Gene3D" id="3.40.630.30">
    <property type="match status" value="1"/>
</dbReference>
<dbReference type="UniPathway" id="UPA00113">
    <property type="reaction ID" value="UER00529"/>
</dbReference>
<comment type="caution">
    <text evidence="1">The sequence shown here is derived from an EMBL/GenBank/DDBJ whole genome shotgun (WGS) entry which is preliminary data.</text>
</comment>
<dbReference type="InterPro" id="IPR039143">
    <property type="entry name" value="GNPNAT1-like"/>
</dbReference>
<evidence type="ECO:0000313" key="2">
    <source>
        <dbReference type="Proteomes" id="UP000541444"/>
    </source>
</evidence>
<dbReference type="EMBL" id="JACGCM010002537">
    <property type="protein sequence ID" value="KAF6138918.1"/>
    <property type="molecule type" value="Genomic_DNA"/>
</dbReference>
<keyword evidence="2" id="KW-1185">Reference proteome</keyword>
<accession>A0A7J7L8P3</accession>
<proteinExistence type="predicted"/>
<protein>
    <recommendedName>
        <fullName evidence="3">Glucosamine-phosphate N-acetyltransferase</fullName>
    </recommendedName>
</protein>
<dbReference type="PANTHER" id="PTHR13355">
    <property type="entry name" value="GLUCOSAMINE 6-PHOSPHATE N-ACETYLTRANSFERASE"/>
    <property type="match status" value="1"/>
</dbReference>
<dbReference type="GO" id="GO:0006048">
    <property type="term" value="P:UDP-N-acetylglucosamine biosynthetic process"/>
    <property type="evidence" value="ECO:0007669"/>
    <property type="project" value="UniProtKB-UniPathway"/>
</dbReference>
<name>A0A7J7L8P3_9MAGN</name>
<dbReference type="GO" id="GO:0008080">
    <property type="term" value="F:N-acetyltransferase activity"/>
    <property type="evidence" value="ECO:0007669"/>
    <property type="project" value="TreeGrafter"/>
</dbReference>
<sequence length="103" mass="11564">MTGKLNNNEARGLRIGRKIVQRILRALNARDIYDIGALCSEKERLFFEACGFGDDILGSTAMVYTRAPPTLSHYNSQDVKHSGRMLFLVPQLRHPLSSNTTND</sequence>
<reference evidence="1 2" key="1">
    <citation type="journal article" date="2020" name="IScience">
        <title>Genome Sequencing of the Endangered Kingdonia uniflora (Circaeasteraceae, Ranunculales) Reveals Potential Mechanisms of Evolutionary Specialization.</title>
        <authorList>
            <person name="Sun Y."/>
            <person name="Deng T."/>
            <person name="Zhang A."/>
            <person name="Moore M.J."/>
            <person name="Landis J.B."/>
            <person name="Lin N."/>
            <person name="Zhang H."/>
            <person name="Zhang X."/>
            <person name="Huang J."/>
            <person name="Zhang X."/>
            <person name="Sun H."/>
            <person name="Wang H."/>
        </authorList>
    </citation>
    <scope>NUCLEOTIDE SEQUENCE [LARGE SCALE GENOMIC DNA]</scope>
    <source>
        <strain evidence="1">TB1705</strain>
        <tissue evidence="1">Leaf</tissue>
    </source>
</reference>
<dbReference type="OrthoDB" id="2744543at2759"/>
<dbReference type="AlphaFoldDB" id="A0A7J7L8P3"/>
<dbReference type="Proteomes" id="UP000541444">
    <property type="component" value="Unassembled WGS sequence"/>
</dbReference>